<protein>
    <submittedName>
        <fullName evidence="1">Uncharacterized protein</fullName>
    </submittedName>
</protein>
<evidence type="ECO:0000313" key="2">
    <source>
        <dbReference type="Proteomes" id="UP001161139"/>
    </source>
</evidence>
<sequence length="144" mass="15742">MPTLKSTLITGSKPEAGTLLRVQEQMGLRPGQSMQFMVYQVEFDRKKYYCCWSGGEMKGGEPHMTVVGQAAMEALANLPLGSNDALIIQELKLGPTPLRNKIKATLKRAPANSKICFLGDMQGELDGHMHVAFNIQPGTLDVAH</sequence>
<name>A0ABD4XVY5_STUST</name>
<gene>
    <name evidence="1" type="ORF">N5D09_02875</name>
</gene>
<reference evidence="1" key="1">
    <citation type="submission" date="2022-09" db="EMBL/GenBank/DDBJ databases">
        <title>Intensive care unit water sources are persistently colonized with multi-drug resistant bacteria and are the site of extensive horizontal gene transfer of antibiotic resistance genes.</title>
        <authorList>
            <person name="Diorio-Toth L."/>
        </authorList>
    </citation>
    <scope>NUCLEOTIDE SEQUENCE</scope>
    <source>
        <strain evidence="1">GD03864</strain>
    </source>
</reference>
<evidence type="ECO:0000313" key="1">
    <source>
        <dbReference type="EMBL" id="MDH0687030.1"/>
    </source>
</evidence>
<organism evidence="1 2">
    <name type="scientific">Stutzerimonas stutzeri</name>
    <name type="common">Pseudomonas stutzeri</name>
    <dbReference type="NCBI Taxonomy" id="316"/>
    <lineage>
        <taxon>Bacteria</taxon>
        <taxon>Pseudomonadati</taxon>
        <taxon>Pseudomonadota</taxon>
        <taxon>Gammaproteobacteria</taxon>
        <taxon>Pseudomonadales</taxon>
        <taxon>Pseudomonadaceae</taxon>
        <taxon>Stutzerimonas</taxon>
    </lineage>
</organism>
<dbReference type="AlphaFoldDB" id="A0ABD4XVY5"/>
<dbReference type="RefSeq" id="WP_045666324.1">
    <property type="nucleotide sequence ID" value="NZ_JAOCDG010000003.1"/>
</dbReference>
<comment type="caution">
    <text evidence="1">The sequence shown here is derived from an EMBL/GenBank/DDBJ whole genome shotgun (WGS) entry which is preliminary data.</text>
</comment>
<accession>A0ABD4XVY5</accession>
<dbReference type="Proteomes" id="UP001161139">
    <property type="component" value="Unassembled WGS sequence"/>
</dbReference>
<proteinExistence type="predicted"/>
<dbReference type="EMBL" id="JAOCDG010000003">
    <property type="protein sequence ID" value="MDH0687030.1"/>
    <property type="molecule type" value="Genomic_DNA"/>
</dbReference>